<comment type="caution">
    <text evidence="2">The sequence shown here is derived from an EMBL/GenBank/DDBJ whole genome shotgun (WGS) entry which is preliminary data.</text>
</comment>
<protein>
    <submittedName>
        <fullName evidence="2">Uncharacterized protein</fullName>
    </submittedName>
</protein>
<feature type="compositionally biased region" description="Basic and acidic residues" evidence="1">
    <location>
        <begin position="17"/>
        <end position="28"/>
    </location>
</feature>
<evidence type="ECO:0000313" key="2">
    <source>
        <dbReference type="EMBL" id="KAK7026295.1"/>
    </source>
</evidence>
<keyword evidence="3" id="KW-1185">Reference proteome</keyword>
<organism evidence="2 3">
    <name type="scientific">Favolaschia claudopus</name>
    <dbReference type="NCBI Taxonomy" id="2862362"/>
    <lineage>
        <taxon>Eukaryota</taxon>
        <taxon>Fungi</taxon>
        <taxon>Dikarya</taxon>
        <taxon>Basidiomycota</taxon>
        <taxon>Agaricomycotina</taxon>
        <taxon>Agaricomycetes</taxon>
        <taxon>Agaricomycetidae</taxon>
        <taxon>Agaricales</taxon>
        <taxon>Marasmiineae</taxon>
        <taxon>Mycenaceae</taxon>
        <taxon>Favolaschia</taxon>
    </lineage>
</organism>
<name>A0AAW0BIJ3_9AGAR</name>
<sequence>MTTGGQKARLSGTGFLYERRGSGEKRGSYVDGADTNSDPGSYTTTRRRARTGVLVIPRNGWHTGRRRRGIKLERGSWLYRGTARNGASYFRRARAQRLAGLSKFWRLGKRLPLKAGQADIIQRFATRRETPRYQRYLTPASSVGLPASEPEAADAPRLIQSTRRLVGYSAISPLLV</sequence>
<evidence type="ECO:0000313" key="3">
    <source>
        <dbReference type="Proteomes" id="UP001362999"/>
    </source>
</evidence>
<proteinExistence type="predicted"/>
<dbReference type="AlphaFoldDB" id="A0AAW0BIJ3"/>
<evidence type="ECO:0000256" key="1">
    <source>
        <dbReference type="SAM" id="MobiDB-lite"/>
    </source>
</evidence>
<accession>A0AAW0BIJ3</accession>
<reference evidence="2 3" key="1">
    <citation type="journal article" date="2024" name="J Genomics">
        <title>Draft genome sequencing and assembly of Favolaschia claudopus CIRM-BRFM 2984 isolated from oak limbs.</title>
        <authorList>
            <person name="Navarro D."/>
            <person name="Drula E."/>
            <person name="Chaduli D."/>
            <person name="Cazenave R."/>
            <person name="Ahrendt S."/>
            <person name="Wang J."/>
            <person name="Lipzen A."/>
            <person name="Daum C."/>
            <person name="Barry K."/>
            <person name="Grigoriev I.V."/>
            <person name="Favel A."/>
            <person name="Rosso M.N."/>
            <person name="Martin F."/>
        </authorList>
    </citation>
    <scope>NUCLEOTIDE SEQUENCE [LARGE SCALE GENOMIC DNA]</scope>
    <source>
        <strain evidence="2 3">CIRM-BRFM 2984</strain>
    </source>
</reference>
<dbReference type="Proteomes" id="UP001362999">
    <property type="component" value="Unassembled WGS sequence"/>
</dbReference>
<dbReference type="EMBL" id="JAWWNJ010000032">
    <property type="protein sequence ID" value="KAK7026295.1"/>
    <property type="molecule type" value="Genomic_DNA"/>
</dbReference>
<feature type="compositionally biased region" description="Polar residues" evidence="1">
    <location>
        <begin position="34"/>
        <end position="44"/>
    </location>
</feature>
<gene>
    <name evidence="2" type="ORF">R3P38DRAFT_3192918</name>
</gene>
<feature type="region of interest" description="Disordered" evidence="1">
    <location>
        <begin position="1"/>
        <end position="45"/>
    </location>
</feature>